<evidence type="ECO:0000313" key="12">
    <source>
        <dbReference type="EnsemblMetazoa" id="AALFPA23_002758.P2759"/>
    </source>
</evidence>
<evidence type="ECO:0000256" key="8">
    <source>
        <dbReference type="ARBA" id="ARBA00024776"/>
    </source>
</evidence>
<dbReference type="InterPro" id="IPR038718">
    <property type="entry name" value="SNF2-like_sf"/>
</dbReference>
<dbReference type="Gene3D" id="1.20.120.850">
    <property type="entry name" value="SWI2/SNF2 ATPases, N-terminal domain"/>
    <property type="match status" value="1"/>
</dbReference>
<dbReference type="Gene3D" id="3.40.50.300">
    <property type="entry name" value="P-loop containing nucleotide triphosphate hydrolases"/>
    <property type="match status" value="1"/>
</dbReference>
<evidence type="ECO:0000256" key="4">
    <source>
        <dbReference type="ARBA" id="ARBA00022776"/>
    </source>
</evidence>
<dbReference type="SUPFAM" id="SSF52540">
    <property type="entry name" value="P-loop containing nucleoside triphosphate hydrolases"/>
    <property type="match status" value="2"/>
</dbReference>
<feature type="domain" description="Helicase ATP-binding" evidence="10">
    <location>
        <begin position="265"/>
        <end position="431"/>
    </location>
</feature>
<comment type="function">
    <text evidence="8">Involved in mitotic DNA repair and meiotic recombination. Functions in the recombinational DNA repair pathway. Essential for interhomolog gene conversion (GC), but may have a less important role in intersister GC than spn-A/Rad51. In the presence of DNA, spn-A/Rad51 enhances the ATPase activity of okr/Rad54.</text>
</comment>
<dbReference type="SMART" id="SM00490">
    <property type="entry name" value="HELICc"/>
    <property type="match status" value="1"/>
</dbReference>
<evidence type="ECO:0000256" key="2">
    <source>
        <dbReference type="ARBA" id="ARBA00015341"/>
    </source>
</evidence>
<reference evidence="13" key="1">
    <citation type="journal article" date="2015" name="Proc. Natl. Acad. Sci. U.S.A.">
        <title>Genome sequence of the Asian Tiger mosquito, Aedes albopictus, reveals insights into its biology, genetics, and evolution.</title>
        <authorList>
            <person name="Chen X.G."/>
            <person name="Jiang X."/>
            <person name="Gu J."/>
            <person name="Xu M."/>
            <person name="Wu Y."/>
            <person name="Deng Y."/>
            <person name="Zhang C."/>
            <person name="Bonizzoni M."/>
            <person name="Dermauw W."/>
            <person name="Vontas J."/>
            <person name="Armbruster P."/>
            <person name="Huang X."/>
            <person name="Yang Y."/>
            <person name="Zhang H."/>
            <person name="He W."/>
            <person name="Peng H."/>
            <person name="Liu Y."/>
            <person name="Wu K."/>
            <person name="Chen J."/>
            <person name="Lirakis M."/>
            <person name="Topalis P."/>
            <person name="Van Leeuwen T."/>
            <person name="Hall A.B."/>
            <person name="Jiang X."/>
            <person name="Thorpe C."/>
            <person name="Mueller R.L."/>
            <person name="Sun C."/>
            <person name="Waterhouse R.M."/>
            <person name="Yan G."/>
            <person name="Tu Z.J."/>
            <person name="Fang X."/>
            <person name="James A.A."/>
        </authorList>
    </citation>
    <scope>NUCLEOTIDE SEQUENCE [LARGE SCALE GENOMIC DNA]</scope>
    <source>
        <strain evidence="13">Foshan</strain>
    </source>
</reference>
<organism evidence="12 13">
    <name type="scientific">Aedes albopictus</name>
    <name type="common">Asian tiger mosquito</name>
    <name type="synonym">Stegomyia albopicta</name>
    <dbReference type="NCBI Taxonomy" id="7160"/>
    <lineage>
        <taxon>Eukaryota</taxon>
        <taxon>Metazoa</taxon>
        <taxon>Ecdysozoa</taxon>
        <taxon>Arthropoda</taxon>
        <taxon>Hexapoda</taxon>
        <taxon>Insecta</taxon>
        <taxon>Pterygota</taxon>
        <taxon>Neoptera</taxon>
        <taxon>Endopterygota</taxon>
        <taxon>Diptera</taxon>
        <taxon>Nematocera</taxon>
        <taxon>Culicoidea</taxon>
        <taxon>Culicidae</taxon>
        <taxon>Culicinae</taxon>
        <taxon>Aedini</taxon>
        <taxon>Aedes</taxon>
        <taxon>Stegomyia</taxon>
    </lineage>
</organism>
<reference evidence="12" key="2">
    <citation type="submission" date="2025-05" db="UniProtKB">
        <authorList>
            <consortium name="EnsemblMetazoa"/>
        </authorList>
    </citation>
    <scope>IDENTIFICATION</scope>
    <source>
        <strain evidence="12">Foshan</strain>
    </source>
</reference>
<dbReference type="PANTHER" id="PTHR45629">
    <property type="entry name" value="SNF2/RAD54 FAMILY MEMBER"/>
    <property type="match status" value="1"/>
</dbReference>
<evidence type="ECO:0000259" key="10">
    <source>
        <dbReference type="PROSITE" id="PS51192"/>
    </source>
</evidence>
<dbReference type="RefSeq" id="XP_019527500.3">
    <property type="nucleotide sequence ID" value="XM_019671955.3"/>
</dbReference>
<evidence type="ECO:0000256" key="1">
    <source>
        <dbReference type="ARBA" id="ARBA00011467"/>
    </source>
</evidence>
<protein>
    <recommendedName>
        <fullName evidence="2">DNA repair and recombination protein RAD54-like</fullName>
    </recommendedName>
    <alternativeName>
        <fullName evidence="9">Protein okra</fullName>
    </alternativeName>
</protein>
<sequence>MRRSKAPSMKGILQQDLVTAHQAQVPDQHIPMGKADATVIDLLHSKEDHVGFLKRLAATKKPPQTKLESVSSADCDSQSMVRFKVVWGKISTKKHKTWEGDGTLELTGRTATLKDEDGKTIASSTGFKADTIEEGSRLIVGSKEVELIEKVSETDEKDTEKENSVRNIPPVKKARLDVFRPPKVFEDISGTSSGSSFKQVGTVEDMPTDFVPLVMPRPSFEHQWKYNQKKASVCEVTVPYALSKHLRPHQREGVSFLYECILGYRNTDVERFGAILADEMGLGKTLQCISLIYTLLKQGPYGQPILKRILIVTPSSLVENWDKEITKWLKTERIFTFIVSPTNKLKRYAQSVHIPILIISYELLSKQIAELDSVHFDLIICDEGHRLKNSNIKVSSILDAVDCPRRILLTGTPIQNDLQEFYSLINFVNPGLLGAYPEFKTKFEMPILQSQQPGVLPQLSTLGKTRLEELNSITSSFILRRTQEVINKYLPEKQEVVIFCNPAQLQQALLRTAIQFYEKSGPSATSPLQLITILKKICNHPSLIGSTEKIDNESLTKLLNDQLPPWQDMGPTDSGKLAVLESLLEALIERQEKAVIVSYYGKTLDMIQGLCEHYNYKFSRLDGSTPSHDRCKIVSSFNSISSDTFIFLLSAKAGGIGLNLTGASRLILFDNDWNPASDLQAMSRIWRDGQTRKVFIYRLITAFSIEEKIYQRQISKTSLSGTVVDLKQNLSNLKFSDEELKDLFSLAGHEDGNHDCLTHQMLGCDCSGTGEIPEPATNSSQEDSLKSPERSKFQIRITGKSTKVKRPKRSLQMQELMRWEHHRSPVSESVLKELSLATCSEEIAFIFRNKVSQLDK</sequence>
<dbReference type="SMART" id="SM00487">
    <property type="entry name" value="DEXDc"/>
    <property type="match status" value="1"/>
</dbReference>
<evidence type="ECO:0000256" key="5">
    <source>
        <dbReference type="ARBA" id="ARBA00022801"/>
    </source>
</evidence>
<dbReference type="Gene3D" id="3.40.50.10810">
    <property type="entry name" value="Tandem AAA-ATPase domain"/>
    <property type="match status" value="1"/>
</dbReference>
<proteinExistence type="predicted"/>
<keyword evidence="7" id="KW-0131">Cell cycle</keyword>
<dbReference type="InterPro" id="IPR049730">
    <property type="entry name" value="SNF2/RAD54-like_C"/>
</dbReference>
<dbReference type="CDD" id="cd18793">
    <property type="entry name" value="SF2_C_SNF"/>
    <property type="match status" value="1"/>
</dbReference>
<dbReference type="PROSITE" id="PS51192">
    <property type="entry name" value="HELICASE_ATP_BIND_1"/>
    <property type="match status" value="1"/>
</dbReference>
<dbReference type="GeneID" id="109399509"/>
<dbReference type="CDD" id="cd18004">
    <property type="entry name" value="DEXHc_RAD54"/>
    <property type="match status" value="1"/>
</dbReference>
<dbReference type="Pfam" id="PF00271">
    <property type="entry name" value="Helicase_C"/>
    <property type="match status" value="1"/>
</dbReference>
<evidence type="ECO:0000256" key="7">
    <source>
        <dbReference type="ARBA" id="ARBA00023306"/>
    </source>
</evidence>
<dbReference type="Pfam" id="PF00176">
    <property type="entry name" value="SNF2-rel_dom"/>
    <property type="match status" value="1"/>
</dbReference>
<feature type="domain" description="Helicase C-terminal" evidence="11">
    <location>
        <begin position="579"/>
        <end position="741"/>
    </location>
</feature>
<dbReference type="InterPro" id="IPR050496">
    <property type="entry name" value="SNF2_RAD54_helicase_repair"/>
</dbReference>
<evidence type="ECO:0000259" key="11">
    <source>
        <dbReference type="PROSITE" id="PS51194"/>
    </source>
</evidence>
<evidence type="ECO:0000256" key="9">
    <source>
        <dbReference type="ARBA" id="ARBA00029956"/>
    </source>
</evidence>
<dbReference type="PANTHER" id="PTHR45629:SF7">
    <property type="entry name" value="DNA EXCISION REPAIR PROTEIN ERCC-6-RELATED"/>
    <property type="match status" value="1"/>
</dbReference>
<dbReference type="Proteomes" id="UP000069940">
    <property type="component" value="Unassembled WGS sequence"/>
</dbReference>
<dbReference type="InterPro" id="IPR027417">
    <property type="entry name" value="P-loop_NTPase"/>
</dbReference>
<evidence type="ECO:0000256" key="3">
    <source>
        <dbReference type="ARBA" id="ARBA00022618"/>
    </source>
</evidence>
<accession>A0ABM1XTP3</accession>
<keyword evidence="13" id="KW-1185">Reference proteome</keyword>
<name>A0ABM1XTP3_AEDAL</name>
<comment type="subunit">
    <text evidence="1">Interacts (via N-terminus) with spn-A/Rad51.</text>
</comment>
<keyword evidence="3" id="KW-0132">Cell division</keyword>
<evidence type="ECO:0000313" key="13">
    <source>
        <dbReference type="Proteomes" id="UP000069940"/>
    </source>
</evidence>
<dbReference type="InterPro" id="IPR014001">
    <property type="entry name" value="Helicase_ATP-bd"/>
</dbReference>
<dbReference type="InterPro" id="IPR000330">
    <property type="entry name" value="SNF2_N"/>
</dbReference>
<keyword evidence="5" id="KW-0378">Hydrolase</keyword>
<evidence type="ECO:0000256" key="6">
    <source>
        <dbReference type="ARBA" id="ARBA00023254"/>
    </source>
</evidence>
<keyword evidence="4" id="KW-0498">Mitosis</keyword>
<dbReference type="PROSITE" id="PS51194">
    <property type="entry name" value="HELICASE_CTER"/>
    <property type="match status" value="1"/>
</dbReference>
<keyword evidence="6" id="KW-0469">Meiosis</keyword>
<dbReference type="EnsemblMetazoa" id="AALFPA23_002758.R2759">
    <property type="protein sequence ID" value="AALFPA23_002758.P2759"/>
    <property type="gene ID" value="AALFPA23_002758"/>
</dbReference>
<dbReference type="InterPro" id="IPR001650">
    <property type="entry name" value="Helicase_C-like"/>
</dbReference>